<organism evidence="1 2">
    <name type="scientific">Chloebia gouldiae</name>
    <name type="common">Gouldian finch</name>
    <name type="synonym">Erythrura gouldiae</name>
    <dbReference type="NCBI Taxonomy" id="44316"/>
    <lineage>
        <taxon>Eukaryota</taxon>
        <taxon>Metazoa</taxon>
        <taxon>Chordata</taxon>
        <taxon>Craniata</taxon>
        <taxon>Vertebrata</taxon>
        <taxon>Euteleostomi</taxon>
        <taxon>Archelosauria</taxon>
        <taxon>Archosauria</taxon>
        <taxon>Dinosauria</taxon>
        <taxon>Saurischia</taxon>
        <taxon>Theropoda</taxon>
        <taxon>Coelurosauria</taxon>
        <taxon>Aves</taxon>
        <taxon>Neognathae</taxon>
        <taxon>Neoaves</taxon>
        <taxon>Telluraves</taxon>
        <taxon>Australaves</taxon>
        <taxon>Passeriformes</taxon>
        <taxon>Passeroidea</taxon>
        <taxon>Passeridae</taxon>
        <taxon>Chloebia</taxon>
    </lineage>
</organism>
<dbReference type="AlphaFoldDB" id="A0A3L8T165"/>
<sequence length="78" mass="9015">MEEPHFCTRVLVVQAELQKHMYCLIDNLDAEPLTDKGTARSDKAQFVKCFFSYLKASVDITKKQTVLKKEWYISESLG</sequence>
<proteinExistence type="predicted"/>
<protein>
    <submittedName>
        <fullName evidence="1">Uncharacterized protein</fullName>
    </submittedName>
</protein>
<keyword evidence="2" id="KW-1185">Reference proteome</keyword>
<dbReference type="EMBL" id="QUSF01000001">
    <property type="protein sequence ID" value="RLW13190.1"/>
    <property type="molecule type" value="Genomic_DNA"/>
</dbReference>
<name>A0A3L8T165_CHLGU</name>
<comment type="caution">
    <text evidence="1">The sequence shown here is derived from an EMBL/GenBank/DDBJ whole genome shotgun (WGS) entry which is preliminary data.</text>
</comment>
<evidence type="ECO:0000313" key="1">
    <source>
        <dbReference type="EMBL" id="RLW13190.1"/>
    </source>
</evidence>
<gene>
    <name evidence="1" type="ORF">DV515_00000419</name>
</gene>
<accession>A0A3L8T165</accession>
<dbReference type="Proteomes" id="UP000276834">
    <property type="component" value="Unassembled WGS sequence"/>
</dbReference>
<evidence type="ECO:0000313" key="2">
    <source>
        <dbReference type="Proteomes" id="UP000276834"/>
    </source>
</evidence>
<reference evidence="1 2" key="1">
    <citation type="journal article" date="2018" name="Proc. R. Soc. B">
        <title>A non-coding region near Follistatin controls head colour polymorphism in the Gouldian finch.</title>
        <authorList>
            <person name="Toomey M.B."/>
            <person name="Marques C.I."/>
            <person name="Andrade P."/>
            <person name="Araujo P.M."/>
            <person name="Sabatino S."/>
            <person name="Gazda M.A."/>
            <person name="Afonso S."/>
            <person name="Lopes R.J."/>
            <person name="Corbo J.C."/>
            <person name="Carneiro M."/>
        </authorList>
    </citation>
    <scope>NUCLEOTIDE SEQUENCE [LARGE SCALE GENOMIC DNA]</scope>
    <source>
        <strain evidence="1">Red01</strain>
        <tissue evidence="1">Muscle</tissue>
    </source>
</reference>